<evidence type="ECO:0000313" key="3">
    <source>
        <dbReference type="Proteomes" id="UP000636661"/>
    </source>
</evidence>
<comment type="caution">
    <text evidence="2">The sequence shown here is derived from an EMBL/GenBank/DDBJ whole genome shotgun (WGS) entry which is preliminary data.</text>
</comment>
<dbReference type="RefSeq" id="WP_229891582.1">
    <property type="nucleotide sequence ID" value="NZ_BMTP01000016.1"/>
</dbReference>
<proteinExistence type="predicted"/>
<protein>
    <recommendedName>
        <fullName evidence="4">DUF1360 domain-containing protein</fullName>
    </recommendedName>
</protein>
<dbReference type="InterPro" id="IPR010773">
    <property type="entry name" value="Mycophage_PG1_Gp7"/>
</dbReference>
<reference evidence="2" key="2">
    <citation type="submission" date="2020-09" db="EMBL/GenBank/DDBJ databases">
        <authorList>
            <person name="Sun Q."/>
            <person name="Ohkuma M."/>
        </authorList>
    </citation>
    <scope>NUCLEOTIDE SEQUENCE</scope>
    <source>
        <strain evidence="2">JCM 4391</strain>
    </source>
</reference>
<keyword evidence="1" id="KW-1133">Transmembrane helix</keyword>
<keyword evidence="1" id="KW-0812">Transmembrane</keyword>
<evidence type="ECO:0000256" key="1">
    <source>
        <dbReference type="SAM" id="Phobius"/>
    </source>
</evidence>
<dbReference type="AlphaFoldDB" id="A0A918I313"/>
<gene>
    <name evidence="2" type="ORF">GCM10010274_54570</name>
</gene>
<name>A0A918I313_9ACTN</name>
<dbReference type="Proteomes" id="UP000636661">
    <property type="component" value="Unassembled WGS sequence"/>
</dbReference>
<dbReference type="EMBL" id="BMTP01000016">
    <property type="protein sequence ID" value="GGU58643.1"/>
    <property type="molecule type" value="Genomic_DNA"/>
</dbReference>
<feature type="transmembrane region" description="Helical" evidence="1">
    <location>
        <begin position="21"/>
        <end position="42"/>
    </location>
</feature>
<dbReference type="Pfam" id="PF07098">
    <property type="entry name" value="DUF1360"/>
    <property type="match status" value="1"/>
</dbReference>
<evidence type="ECO:0000313" key="2">
    <source>
        <dbReference type="EMBL" id="GGU58643.1"/>
    </source>
</evidence>
<sequence length="168" mass="18104">MGVREDEQVTEGEAEVDERPMSGYAVTLATYAAYAGGWAALIRRHGRLPERHEASDIALTAIAAFRVSRLLTKGAVTSPLRKPFTTYEGAQGPAEVSERPRHGLRHAAGELLTCPFCMSMWVTTALTAGRCVWPRATRTAVAVLASVAGADALQLAYSGLMEKVTRDE</sequence>
<evidence type="ECO:0008006" key="4">
    <source>
        <dbReference type="Google" id="ProtNLM"/>
    </source>
</evidence>
<reference evidence="2" key="1">
    <citation type="journal article" date="2014" name="Int. J. Syst. Evol. Microbiol.">
        <title>Complete genome sequence of Corynebacterium casei LMG S-19264T (=DSM 44701T), isolated from a smear-ripened cheese.</title>
        <authorList>
            <consortium name="US DOE Joint Genome Institute (JGI-PGF)"/>
            <person name="Walter F."/>
            <person name="Albersmeier A."/>
            <person name="Kalinowski J."/>
            <person name="Ruckert C."/>
        </authorList>
    </citation>
    <scope>NUCLEOTIDE SEQUENCE</scope>
    <source>
        <strain evidence="2">JCM 4391</strain>
    </source>
</reference>
<organism evidence="2 3">
    <name type="scientific">Streptomyces lavendofoliae</name>
    <dbReference type="NCBI Taxonomy" id="67314"/>
    <lineage>
        <taxon>Bacteria</taxon>
        <taxon>Bacillati</taxon>
        <taxon>Actinomycetota</taxon>
        <taxon>Actinomycetes</taxon>
        <taxon>Kitasatosporales</taxon>
        <taxon>Streptomycetaceae</taxon>
        <taxon>Streptomyces</taxon>
    </lineage>
</organism>
<keyword evidence="1" id="KW-0472">Membrane</keyword>
<accession>A0A918I313</accession>
<keyword evidence="3" id="KW-1185">Reference proteome</keyword>